<dbReference type="Proteomes" id="UP000054886">
    <property type="component" value="Unassembled WGS sequence"/>
</dbReference>
<dbReference type="Pfam" id="PF07690">
    <property type="entry name" value="MFS_1"/>
    <property type="match status" value="1"/>
</dbReference>
<dbReference type="VEuPathDB" id="FungiDB:CAGL0B02343g"/>
<dbReference type="FunFam" id="1.20.1250.20:FF:000397">
    <property type="entry name" value="Aminotriazole resistance protein"/>
    <property type="match status" value="1"/>
</dbReference>
<dbReference type="InterPro" id="IPR036259">
    <property type="entry name" value="MFS_trans_sf"/>
</dbReference>
<feature type="transmembrane region" description="Helical" evidence="6">
    <location>
        <begin position="394"/>
        <end position="412"/>
    </location>
</feature>
<dbReference type="Gene3D" id="1.20.1250.20">
    <property type="entry name" value="MFS general substrate transporter like domains"/>
    <property type="match status" value="2"/>
</dbReference>
<dbReference type="VEuPathDB" id="FungiDB:B1J91_B02343g"/>
<keyword evidence="3 6" id="KW-1133">Transmembrane helix</keyword>
<feature type="transmembrane region" description="Helical" evidence="6">
    <location>
        <begin position="457"/>
        <end position="478"/>
    </location>
</feature>
<feature type="transmembrane region" description="Helical" evidence="6">
    <location>
        <begin position="132"/>
        <end position="152"/>
    </location>
</feature>
<dbReference type="GO" id="GO:0080139">
    <property type="term" value="F:borate efflux transmembrane transporter activity"/>
    <property type="evidence" value="ECO:0007669"/>
    <property type="project" value="EnsemblFungi"/>
</dbReference>
<dbReference type="GO" id="GO:0005886">
    <property type="term" value="C:plasma membrane"/>
    <property type="evidence" value="ECO:0007669"/>
    <property type="project" value="EnsemblFungi"/>
</dbReference>
<feature type="domain" description="Major facilitator superfamily (MFS) profile" evidence="7">
    <location>
        <begin position="65"/>
        <end position="520"/>
    </location>
</feature>
<dbReference type="GO" id="GO:0005773">
    <property type="term" value="C:vacuole"/>
    <property type="evidence" value="ECO:0007669"/>
    <property type="project" value="EnsemblFungi"/>
</dbReference>
<dbReference type="OrthoDB" id="2130629at2759"/>
<evidence type="ECO:0000259" key="7">
    <source>
        <dbReference type="PROSITE" id="PS50850"/>
    </source>
</evidence>
<feature type="transmembrane region" description="Helical" evidence="6">
    <location>
        <begin position="290"/>
        <end position="308"/>
    </location>
</feature>
<dbReference type="AlphaFoldDB" id="A0A0W0ERS3"/>
<evidence type="ECO:0000256" key="3">
    <source>
        <dbReference type="ARBA" id="ARBA00022989"/>
    </source>
</evidence>
<name>A0A0W0ERS3_CANGB</name>
<evidence type="ECO:0000256" key="1">
    <source>
        <dbReference type="ARBA" id="ARBA00004141"/>
    </source>
</evidence>
<feature type="region of interest" description="Disordered" evidence="5">
    <location>
        <begin position="1"/>
        <end position="31"/>
    </location>
</feature>
<feature type="transmembrane region" description="Helical" evidence="6">
    <location>
        <begin position="498"/>
        <end position="518"/>
    </location>
</feature>
<dbReference type="PANTHER" id="PTHR42718:SF14">
    <property type="entry name" value="AMINOTRIAZOLE RESISTANCE PROTEIN"/>
    <property type="match status" value="1"/>
</dbReference>
<feature type="transmembrane region" description="Helical" evidence="6">
    <location>
        <begin position="228"/>
        <end position="247"/>
    </location>
</feature>
<comment type="subcellular location">
    <subcellularLocation>
        <location evidence="1">Membrane</location>
        <topology evidence="1">Multi-pass membrane protein</topology>
    </subcellularLocation>
</comment>
<evidence type="ECO:0000256" key="4">
    <source>
        <dbReference type="ARBA" id="ARBA00023136"/>
    </source>
</evidence>
<dbReference type="InterPro" id="IPR020846">
    <property type="entry name" value="MFS_dom"/>
</dbReference>
<dbReference type="VEuPathDB" id="FungiDB:GW608_B02189"/>
<evidence type="ECO:0000256" key="6">
    <source>
        <dbReference type="SAM" id="Phobius"/>
    </source>
</evidence>
<feature type="transmembrane region" description="Helical" evidence="6">
    <location>
        <begin position="164"/>
        <end position="186"/>
    </location>
</feature>
<feature type="transmembrane region" description="Helical" evidence="6">
    <location>
        <begin position="424"/>
        <end position="445"/>
    </location>
</feature>
<dbReference type="PANTHER" id="PTHR42718">
    <property type="entry name" value="MAJOR FACILITATOR SUPERFAMILY MULTIDRUG TRANSPORTER MFSC"/>
    <property type="match status" value="1"/>
</dbReference>
<feature type="transmembrane region" description="Helical" evidence="6">
    <location>
        <begin position="259"/>
        <end position="278"/>
    </location>
</feature>
<dbReference type="EMBL" id="LLZZ01000118">
    <property type="protein sequence ID" value="KTB03880.1"/>
    <property type="molecule type" value="Genomic_DNA"/>
</dbReference>
<protein>
    <submittedName>
        <fullName evidence="8">Aminotriazole resistance protein</fullName>
    </submittedName>
</protein>
<evidence type="ECO:0000313" key="8">
    <source>
        <dbReference type="EMBL" id="KTB03880.1"/>
    </source>
</evidence>
<keyword evidence="2 6" id="KW-0812">Transmembrane</keyword>
<proteinExistence type="predicted"/>
<feature type="transmembrane region" description="Helical" evidence="6">
    <location>
        <begin position="363"/>
        <end position="387"/>
    </location>
</feature>
<evidence type="ECO:0000256" key="2">
    <source>
        <dbReference type="ARBA" id="ARBA00022692"/>
    </source>
</evidence>
<accession>A0A0W0ERS3</accession>
<dbReference type="VEuPathDB" id="FungiDB:GWK60_B02189"/>
<sequence length="537" mass="59042">MGIFRKSGTDSVQQETLSSSSSGSSFKQDNNDIVDEKQCDTQVIDGNQKWQNPEYFDSTLKEYLFLCSCFVSQLLNQAGAIQTQPIMNIVADSLDSQNGKQAWLMAAFPLISGSFILISGRIGDIYGLKKTLLVGYLFLIVWSLICGLTKYAHSDSFFIVSRAFQGLGISLILPNILGIVGSIYIAGSKRKNMVISLIGCMAPIGATLGAVFSGLIGTEDANQWPWAFYSYAITAAINFVLSIWLIPNTIPTNVHGHKMDWIGSGLGVVGLIMLNFVWNQAPIDGWDSAYLIVLLIISVLLLIAFFIYELHFVNGNPLLPKEVLKSPKTIIVLFALFFGWGSFGIFSFYYFTFQLNLRHYTPLWAGGTYFMFLIWGIVAALVVGFTIKKVYPSIILFLSMVAFNCGSIIMSVTPIHQTYFRNHLGMMIILSFGMDLSFPASSILLSDKLPLQYQGMAGSLVNTMVNYSMSFCLGVAGVVEQHVNNHGKDVLKGYRGAFYLGIGLASMACIISGALMLSEIIQGRKNEKDSAVVEIAK</sequence>
<feature type="transmembrane region" description="Helical" evidence="6">
    <location>
        <begin position="193"/>
        <end position="216"/>
    </location>
</feature>
<evidence type="ECO:0000313" key="9">
    <source>
        <dbReference type="Proteomes" id="UP000054886"/>
    </source>
</evidence>
<keyword evidence="4 6" id="KW-0472">Membrane</keyword>
<reference evidence="8 9" key="1">
    <citation type="submission" date="2015-10" db="EMBL/GenBank/DDBJ databases">
        <title>Draft genomes sequences of Candida glabrata isolates 1A, 1B, 2A, 2B, 3A and 3B.</title>
        <authorList>
            <person name="Haavelsrud O.E."/>
            <person name="Gaustad P."/>
        </authorList>
    </citation>
    <scope>NUCLEOTIDE SEQUENCE [LARGE SCALE GENOMIC DNA]</scope>
    <source>
        <strain evidence="8">910700640</strain>
    </source>
</reference>
<comment type="caution">
    <text evidence="8">The sequence shown here is derived from an EMBL/GenBank/DDBJ whole genome shotgun (WGS) entry which is preliminary data.</text>
</comment>
<evidence type="ECO:0000256" key="5">
    <source>
        <dbReference type="SAM" id="MobiDB-lite"/>
    </source>
</evidence>
<gene>
    <name evidence="8" type="ORF">AO440_000263</name>
</gene>
<organism evidence="8 9">
    <name type="scientific">Candida glabrata</name>
    <name type="common">Yeast</name>
    <name type="synonym">Torulopsis glabrata</name>
    <dbReference type="NCBI Taxonomy" id="5478"/>
    <lineage>
        <taxon>Eukaryota</taxon>
        <taxon>Fungi</taxon>
        <taxon>Dikarya</taxon>
        <taxon>Ascomycota</taxon>
        <taxon>Saccharomycotina</taxon>
        <taxon>Saccharomycetes</taxon>
        <taxon>Saccharomycetales</taxon>
        <taxon>Saccharomycetaceae</taxon>
        <taxon>Nakaseomyces</taxon>
    </lineage>
</organism>
<dbReference type="PROSITE" id="PS50850">
    <property type="entry name" value="MFS"/>
    <property type="match status" value="1"/>
</dbReference>
<dbReference type="InterPro" id="IPR011701">
    <property type="entry name" value="MFS"/>
</dbReference>
<dbReference type="VEuPathDB" id="FungiDB:GVI51_B02233"/>
<dbReference type="SUPFAM" id="SSF103473">
    <property type="entry name" value="MFS general substrate transporter"/>
    <property type="match status" value="1"/>
</dbReference>
<feature type="transmembrane region" description="Helical" evidence="6">
    <location>
        <begin position="329"/>
        <end position="351"/>
    </location>
</feature>
<feature type="transmembrane region" description="Helical" evidence="6">
    <location>
        <begin position="102"/>
        <end position="120"/>
    </location>
</feature>
<dbReference type="CDD" id="cd17476">
    <property type="entry name" value="MFS_Amf1_MDR_like"/>
    <property type="match status" value="1"/>
</dbReference>